<comment type="subcellular location">
    <subcellularLocation>
        <location evidence="1 11">Cytoplasm</location>
    </subcellularLocation>
</comment>
<evidence type="ECO:0000256" key="11">
    <source>
        <dbReference type="HAMAP-Rule" id="MF_00127"/>
    </source>
</evidence>
<dbReference type="InterPro" id="IPR004154">
    <property type="entry name" value="Anticodon-bd"/>
</dbReference>
<feature type="binding site" evidence="12">
    <location>
        <begin position="261"/>
        <end position="262"/>
    </location>
    <ligand>
        <name>L-histidine</name>
        <dbReference type="ChEBI" id="CHEBI:57595"/>
    </ligand>
</feature>
<dbReference type="PANTHER" id="PTHR43707">
    <property type="entry name" value="HISTIDYL-TRNA SYNTHETASE"/>
    <property type="match status" value="1"/>
</dbReference>
<dbReference type="GO" id="GO:0005524">
    <property type="term" value="F:ATP binding"/>
    <property type="evidence" value="ECO:0007669"/>
    <property type="project" value="UniProtKB-UniRule"/>
</dbReference>
<dbReference type="CDD" id="cd00859">
    <property type="entry name" value="HisRS_anticodon"/>
    <property type="match status" value="1"/>
</dbReference>
<dbReference type="GO" id="GO:0140096">
    <property type="term" value="F:catalytic activity, acting on a protein"/>
    <property type="evidence" value="ECO:0007669"/>
    <property type="project" value="UniProtKB-ARBA"/>
</dbReference>
<evidence type="ECO:0000256" key="1">
    <source>
        <dbReference type="ARBA" id="ARBA00004496"/>
    </source>
</evidence>
<gene>
    <name evidence="11" type="primary">hisS</name>
    <name evidence="14" type="ORF">AXX12_05480</name>
</gene>
<dbReference type="InterPro" id="IPR041715">
    <property type="entry name" value="HisRS-like_core"/>
</dbReference>
<evidence type="ECO:0000256" key="6">
    <source>
        <dbReference type="ARBA" id="ARBA00022741"/>
    </source>
</evidence>
<comment type="similarity">
    <text evidence="2 11">Belongs to the class-II aminoacyl-tRNA synthetase family.</text>
</comment>
<dbReference type="InterPro" id="IPR045864">
    <property type="entry name" value="aa-tRNA-synth_II/BPL/LPL"/>
</dbReference>
<keyword evidence="8 11" id="KW-0648">Protein biosynthesis</keyword>
<feature type="binding site" evidence="12">
    <location>
        <position position="126"/>
    </location>
    <ligand>
        <name>L-histidine</name>
        <dbReference type="ChEBI" id="CHEBI:57595"/>
    </ligand>
</feature>
<dbReference type="GO" id="GO:0004821">
    <property type="term" value="F:histidine-tRNA ligase activity"/>
    <property type="evidence" value="ECO:0007669"/>
    <property type="project" value="UniProtKB-UniRule"/>
</dbReference>
<dbReference type="RefSeq" id="WP_066240116.1">
    <property type="nucleotide sequence ID" value="NZ_LSGP01000013.1"/>
</dbReference>
<dbReference type="PIRSF" id="PIRSF001549">
    <property type="entry name" value="His-tRNA_synth"/>
    <property type="match status" value="1"/>
</dbReference>
<comment type="catalytic activity">
    <reaction evidence="10 11">
        <text>tRNA(His) + L-histidine + ATP = L-histidyl-tRNA(His) + AMP + diphosphate + H(+)</text>
        <dbReference type="Rhea" id="RHEA:17313"/>
        <dbReference type="Rhea" id="RHEA-COMP:9665"/>
        <dbReference type="Rhea" id="RHEA-COMP:9689"/>
        <dbReference type="ChEBI" id="CHEBI:15378"/>
        <dbReference type="ChEBI" id="CHEBI:30616"/>
        <dbReference type="ChEBI" id="CHEBI:33019"/>
        <dbReference type="ChEBI" id="CHEBI:57595"/>
        <dbReference type="ChEBI" id="CHEBI:78442"/>
        <dbReference type="ChEBI" id="CHEBI:78527"/>
        <dbReference type="ChEBI" id="CHEBI:456215"/>
        <dbReference type="EC" id="6.1.1.21"/>
    </reaction>
</comment>
<evidence type="ECO:0000256" key="5">
    <source>
        <dbReference type="ARBA" id="ARBA00022598"/>
    </source>
</evidence>
<dbReference type="GO" id="GO:0006427">
    <property type="term" value="P:histidyl-tRNA aminoacylation"/>
    <property type="evidence" value="ECO:0007669"/>
    <property type="project" value="UniProtKB-UniRule"/>
</dbReference>
<proteinExistence type="inferred from homology"/>
<dbReference type="Pfam" id="PF13393">
    <property type="entry name" value="tRNA-synt_His"/>
    <property type="match status" value="2"/>
</dbReference>
<evidence type="ECO:0000256" key="8">
    <source>
        <dbReference type="ARBA" id="ARBA00022917"/>
    </source>
</evidence>
<evidence type="ECO:0000313" key="14">
    <source>
        <dbReference type="EMBL" id="KYZ77558.1"/>
    </source>
</evidence>
<evidence type="ECO:0000256" key="7">
    <source>
        <dbReference type="ARBA" id="ARBA00022840"/>
    </source>
</evidence>
<accession>A0A154BVP0</accession>
<dbReference type="InterPro" id="IPR006195">
    <property type="entry name" value="aa-tRNA-synth_II"/>
</dbReference>
<evidence type="ECO:0000256" key="4">
    <source>
        <dbReference type="ARBA" id="ARBA00022490"/>
    </source>
</evidence>
<dbReference type="AlphaFoldDB" id="A0A154BVP0"/>
<dbReference type="EC" id="6.1.1.21" evidence="11"/>
<dbReference type="Gene3D" id="3.40.50.800">
    <property type="entry name" value="Anticodon-binding domain"/>
    <property type="match status" value="1"/>
</dbReference>
<evidence type="ECO:0000313" key="15">
    <source>
        <dbReference type="Proteomes" id="UP000076268"/>
    </source>
</evidence>
<keyword evidence="6 11" id="KW-0547">Nucleotide-binding</keyword>
<dbReference type="Gene3D" id="3.30.930.10">
    <property type="entry name" value="Bira Bifunctional Protein, Domain 2"/>
    <property type="match status" value="1"/>
</dbReference>
<dbReference type="InterPro" id="IPR004516">
    <property type="entry name" value="HisRS/HisZ"/>
</dbReference>
<evidence type="ECO:0000256" key="12">
    <source>
        <dbReference type="PIRSR" id="PIRSR001549-1"/>
    </source>
</evidence>
<evidence type="ECO:0000256" key="2">
    <source>
        <dbReference type="ARBA" id="ARBA00008226"/>
    </source>
</evidence>
<evidence type="ECO:0000256" key="9">
    <source>
        <dbReference type="ARBA" id="ARBA00023146"/>
    </source>
</evidence>
<sequence>MQVTGPRGTKDALPDMTPHWCRVEDIARSICDLHAYREIRTPIFEHTELFLRGIGETTDVVQKEMYTFTDRGGRSVTLRPENTAAVVRSYLENKLYSLPQPLKLFYIGPMFRYDRPQAGRLRQFHQFGIEAIGAAGPAIDAETIVMAVQFFRQLGLNELRLFVNSVGCPQCRPTYRATLQNYLRESLPHFCEDCQSRFDRNPMRILDCKVEQCQTLSQGAPAVSDCLCEECRTHFEGLKQLLTAAGIDFIHNPRLVRGLDYYTKTAFEIQYAPLGAQSAVCGGGRYDGLIEECGGQPTPGIGFAIGLERVLLALEKQQLLPAAAEQTDVFVACTGESTRTLAFSLLCRLREVGIKSDMDYLDRGLKAQFKQANRLATRFTVMIGEEEAAQGQVMLKNMLTGEQELIAPDSIEALLKAKLQGELKR</sequence>
<evidence type="ECO:0000256" key="10">
    <source>
        <dbReference type="ARBA" id="ARBA00047639"/>
    </source>
</evidence>
<keyword evidence="9 11" id="KW-0030">Aminoacyl-tRNA synthetase</keyword>
<dbReference type="HAMAP" id="MF_00127">
    <property type="entry name" value="His_tRNA_synth"/>
    <property type="match status" value="1"/>
</dbReference>
<dbReference type="EMBL" id="LSGP01000013">
    <property type="protein sequence ID" value="KYZ77558.1"/>
    <property type="molecule type" value="Genomic_DNA"/>
</dbReference>
<feature type="domain" description="Aminoacyl-transfer RNA synthetases class-II family profile" evidence="13">
    <location>
        <begin position="36"/>
        <end position="314"/>
    </location>
</feature>
<feature type="binding site" evidence="12">
    <location>
        <position position="112"/>
    </location>
    <ligand>
        <name>L-histidine</name>
        <dbReference type="ChEBI" id="CHEBI:57595"/>
    </ligand>
</feature>
<dbReference type="InterPro" id="IPR036621">
    <property type="entry name" value="Anticodon-bd_dom_sf"/>
</dbReference>
<keyword evidence="7 11" id="KW-0067">ATP-binding</keyword>
<dbReference type="FunFam" id="3.30.930.10:FF:000005">
    <property type="entry name" value="Histidine--tRNA ligase"/>
    <property type="match status" value="1"/>
</dbReference>
<feature type="binding site" evidence="12">
    <location>
        <begin position="81"/>
        <end position="83"/>
    </location>
    <ligand>
        <name>L-histidine</name>
        <dbReference type="ChEBI" id="CHEBI:57595"/>
    </ligand>
</feature>
<feature type="binding site" evidence="12">
    <location>
        <position position="130"/>
    </location>
    <ligand>
        <name>L-histidine</name>
        <dbReference type="ChEBI" id="CHEBI:57595"/>
    </ligand>
</feature>
<dbReference type="NCBIfam" id="TIGR00442">
    <property type="entry name" value="hisS"/>
    <property type="match status" value="1"/>
</dbReference>
<comment type="caution">
    <text evidence="14">The sequence shown here is derived from an EMBL/GenBank/DDBJ whole genome shotgun (WGS) entry which is preliminary data.</text>
</comment>
<dbReference type="GO" id="GO:0016740">
    <property type="term" value="F:transferase activity"/>
    <property type="evidence" value="ECO:0007669"/>
    <property type="project" value="UniProtKB-ARBA"/>
</dbReference>
<feature type="binding site" evidence="12">
    <location>
        <position position="257"/>
    </location>
    <ligand>
        <name>L-histidine</name>
        <dbReference type="ChEBI" id="CHEBI:57595"/>
    </ligand>
</feature>
<name>A0A154BVP0_ANASB</name>
<dbReference type="OrthoDB" id="9800814at2"/>
<dbReference type="PROSITE" id="PS50862">
    <property type="entry name" value="AA_TRNA_LIGASE_II"/>
    <property type="match status" value="1"/>
</dbReference>
<evidence type="ECO:0000256" key="3">
    <source>
        <dbReference type="ARBA" id="ARBA00011738"/>
    </source>
</evidence>
<evidence type="ECO:0000259" key="13">
    <source>
        <dbReference type="PROSITE" id="PS50862"/>
    </source>
</evidence>
<organism evidence="14 15">
    <name type="scientific">Anaerosporomusa subterranea</name>
    <dbReference type="NCBI Taxonomy" id="1794912"/>
    <lineage>
        <taxon>Bacteria</taxon>
        <taxon>Bacillati</taxon>
        <taxon>Bacillota</taxon>
        <taxon>Negativicutes</taxon>
        <taxon>Acetonemataceae</taxon>
        <taxon>Anaerosporomusa</taxon>
    </lineage>
</organism>
<dbReference type="CDD" id="cd00773">
    <property type="entry name" value="HisRS-like_core"/>
    <property type="match status" value="1"/>
</dbReference>
<dbReference type="PANTHER" id="PTHR43707:SF1">
    <property type="entry name" value="HISTIDINE--TRNA LIGASE, MITOCHONDRIAL-RELATED"/>
    <property type="match status" value="1"/>
</dbReference>
<comment type="subunit">
    <text evidence="3 11">Homodimer.</text>
</comment>
<dbReference type="SUPFAM" id="SSF55681">
    <property type="entry name" value="Class II aaRS and biotin synthetases"/>
    <property type="match status" value="1"/>
</dbReference>
<keyword evidence="15" id="KW-1185">Reference proteome</keyword>
<dbReference type="STRING" id="1794912.AXX12_05480"/>
<reference evidence="14 15" key="1">
    <citation type="submission" date="2016-02" db="EMBL/GenBank/DDBJ databases">
        <title>Anaerosporomusa subterraneum gen. nov., sp. nov., a spore-forming obligate anaerobe isolated from saprolite.</title>
        <authorList>
            <person name="Choi J.K."/>
            <person name="Shah M."/>
            <person name="Yee N."/>
        </authorList>
    </citation>
    <scope>NUCLEOTIDE SEQUENCE [LARGE SCALE GENOMIC DNA]</scope>
    <source>
        <strain evidence="14 15">RU4</strain>
    </source>
</reference>
<dbReference type="InterPro" id="IPR033656">
    <property type="entry name" value="HisRS_anticodon"/>
</dbReference>
<protein>
    <recommendedName>
        <fullName evidence="11">Histidine--tRNA ligase</fullName>
        <ecNumber evidence="11">6.1.1.21</ecNumber>
    </recommendedName>
    <alternativeName>
        <fullName evidence="11">Histidyl-tRNA synthetase</fullName>
        <shortName evidence="11">HisRS</shortName>
    </alternativeName>
</protein>
<keyword evidence="5 11" id="KW-0436">Ligase</keyword>
<dbReference type="InterPro" id="IPR015807">
    <property type="entry name" value="His-tRNA-ligase"/>
</dbReference>
<dbReference type="Proteomes" id="UP000076268">
    <property type="component" value="Unassembled WGS sequence"/>
</dbReference>
<dbReference type="GO" id="GO:0005737">
    <property type="term" value="C:cytoplasm"/>
    <property type="evidence" value="ECO:0007669"/>
    <property type="project" value="UniProtKB-SubCell"/>
</dbReference>
<dbReference type="Pfam" id="PF03129">
    <property type="entry name" value="HGTP_anticodon"/>
    <property type="match status" value="1"/>
</dbReference>
<dbReference type="SUPFAM" id="SSF52954">
    <property type="entry name" value="Class II aaRS ABD-related"/>
    <property type="match status" value="1"/>
</dbReference>
<keyword evidence="4 11" id="KW-0963">Cytoplasm</keyword>